<keyword evidence="2" id="KW-1133">Transmembrane helix</keyword>
<name>A0ABW5J487_9BACT</name>
<dbReference type="PANTHER" id="PTHR32305">
    <property type="match status" value="1"/>
</dbReference>
<comment type="caution">
    <text evidence="5">The sequence shown here is derived from an EMBL/GenBank/DDBJ whole genome shotgun (WGS) entry which is preliminary data.</text>
</comment>
<keyword evidence="2" id="KW-0472">Membrane</keyword>
<dbReference type="RefSeq" id="WP_340238961.1">
    <property type="nucleotide sequence ID" value="NZ_JBBEWC010000011.1"/>
</dbReference>
<feature type="transmembrane region" description="Helical" evidence="2">
    <location>
        <begin position="2027"/>
        <end position="2051"/>
    </location>
</feature>
<feature type="transmembrane region" description="Helical" evidence="2">
    <location>
        <begin position="2093"/>
        <end position="2111"/>
    </location>
</feature>
<sequence>MKKLLCSLLCFVHFSLLAQETISIKVPNHGYPKLPTLTPEQEKKLISQSQANPPKALTSSIYGGLSSGTMPVAPPEVSSINRFKDVPVNLFTGSAIIPVPLYTLEEAGISVPISLNYNASGMKTHEVAGWTGIGWNLVSGGMITREVKGLPDEGKLDLKPNSWTSSNHRKGYYSHGFNYYTSSVDDDTEPDIFYMNINGQSYKFMYKYSGVPRFIFLPDNDIKIIPTFQFLPESNVVGQFTKFEVLMPDGTKYIFGNGYTETSTEVEVKTAQQLDIYPTHAHFEHYWKNEAITSAWYLTRIETPYGASIDFEYHRVTYSFFKVAENESLASCPAPEDVTKSLTRVYVWGSTLSSIKSEHKKVEFNKRYNNCEITNFGVTCSGSRRLDLDGWTTSANPINATLAKKMSEMTVMDNVPNPTDTLIYTFDHGYFTQSDGLPAGYTNADVGYTHTRRLRLDKITFPDASTYRFRYRSDEPDSYSKSRLDYGIDHWGYSNGYSTNNVLTGLIGPDAFFKQCSVNTSVRETNPDFNFAGNLDSIIVSTGTRIKLDYELHRARNYKDGNIYKPIGGCRIKEVRTKDVISNIEIIKKYSYLMPDSSRTSGFLCLQPIYRFRNEYGLSGSNSGLYSRLLAESSRVPVGYSHVTEQILDNNGNQLGRTEYTFDQDTTELTIQRHSIHCTGDFPNQVCDTTTYYEPEKAHTNMPDNMFQPSYGGGNLLQKTVFNQKNDTLSIQSYKYNDLFSIENTLDNTRAARVFKTNGYNLGYDSYSKHFSETFYLLFRRYNLDSETTTIFSQNGTNPVSNTTNYYYKYASGAYKTKYPNEYSFPYKTNTRDGQGHLIENLNKYVADFNFGLDTTLIERTCYDEEFGFSYACDTTVYTIHVPRIGSQMRAIYELQQKNILTPIVESSNTNNGYLLDAYYLRYDKINTASTGFKYYLRESFTLDGVGTILQGVQYDRLNNDTTYIDSDYRSMIEYQDYNTKGLLKKSKPFGGVVSGTDYESSFDIMPIRSIQNIGGIVIDTTTYEYDKKIFGLSKKISPNGLSLNYSFYTQSENNKTGQLKQITDRDGNILTHYEYPYKGQTLLGTAGSFSTDTTKNRIIARVPRIATNNPYQDFEKVTTSVNYSDGSGRELQSRSYKQSPNTKDLVYSTPQYDTFGRNHKTILPIASDIGNGQYQNNIQNQAQTFYGDTAPYSEITQFEQSPLSRPFKSIGAGAAFRPTKENQQQFETGNFGLMKYEVFEDGAFLVETYTGNQIFKTTRIDEQQRRVISFTDKSGKTLEEHVQFTGDGSQTGDYLKTTYIYDYLGRLAVILPPKLYGLLVNTTHLAISPYLAGFYQFKYDSQSRVVEKHIPDAGWEYMVYNRLGQLVMSQNARLRTENKWQYKKYDAFGRVYAVGVVTNTNTRATIQNSFDAYTESKQYEERIALFAYTNRSFPAGIAVADSNAMIINYYDDYTWKANDTLNFTQYKTPQYTNAKGLLTGTSVRRFDTKEWLRTAFYYDDKNRLIQSQSENRFGTVNQTDQVYDFIGQLLEERTIYRKPASDTIVSRTAYSYDHAGRKTQAIHFLNGRQVAGQSPQLLATYEYDELGRLKAKNLNETKTDSIIRQNENLTKGKTDVARKYILILPNTNINLDSTYLAFIGSGLQQVTYQYNIRGNLNCINCTSTGLLDANKVFALKLDYFEDNRYYNGNLSRQSWKTSKDTTTRRFLYDYDAANRFINADFVGKGNEKYSTNTSYDANGNILTLNRKGLLSTNSWGDIDSLTYTYPNYQNRLTGILDKANATVGFVDNGTSNDYTYYADGSLKTDANKGITNIVYNYLGLPERIEFGPIQRIENVYAADGQKLFQKIINGSNVIRTDYIGDLVYKNDTLISILHDEGKIRFDSLGLAHYQYFITDHLGNTRVIFERLNDSVYLAQENHYGAWGEVLQGIGNKGDWNFLFQGKEYVDAFGYNSYDFHARQYDPFAGRFNSTDPKNQFSSGYVGMGNMPTIGVDPDGEWLHIAIGAVVGGTINLVTHWNKAQGFKQKLLAFGIGAAAGAVTAATGGAAVGAFGLGATTFAGGAVTGAIGAAAGGPIQGIGNMLAFGDSYTVKDFGLGVLGGAVIGGATGSFLGRHPKLAAKIGNWYDKTEKGIERMFGIKPKTSFQLDPLIQGETELPDGEITQSFGGRTAGQTLGNNSNNLDGSFSITDWSSYPTIGNVPKPTGPFRILENPEYATARNLANRTNELLKKQGIFPRGVDIHEIHPVKFGGSPTDIANKIALPRPTHTHYTNWWNRLQKDITKIR</sequence>
<protein>
    <submittedName>
        <fullName evidence="5">DUF6443 domain-containing protein</fullName>
    </submittedName>
</protein>
<feature type="compositionally biased region" description="Polar residues" evidence="1">
    <location>
        <begin position="1134"/>
        <end position="1144"/>
    </location>
</feature>
<dbReference type="Pfam" id="PF20041">
    <property type="entry name" value="DUF6443"/>
    <property type="match status" value="1"/>
</dbReference>
<dbReference type="NCBIfam" id="TIGR03696">
    <property type="entry name" value="Rhs_assc_core"/>
    <property type="match status" value="1"/>
</dbReference>
<gene>
    <name evidence="5" type="ORF">ACFSR2_05610</name>
</gene>
<evidence type="ECO:0000313" key="6">
    <source>
        <dbReference type="Proteomes" id="UP001597510"/>
    </source>
</evidence>
<dbReference type="Gene3D" id="2.180.10.10">
    <property type="entry name" value="RHS repeat-associated core"/>
    <property type="match status" value="1"/>
</dbReference>
<dbReference type="InterPro" id="IPR045619">
    <property type="entry name" value="DUF6443"/>
</dbReference>
<evidence type="ECO:0000259" key="4">
    <source>
        <dbReference type="Pfam" id="PF20041"/>
    </source>
</evidence>
<evidence type="ECO:0000256" key="2">
    <source>
        <dbReference type="SAM" id="Phobius"/>
    </source>
</evidence>
<feature type="region of interest" description="Disordered" evidence="1">
    <location>
        <begin position="1125"/>
        <end position="1144"/>
    </location>
</feature>
<dbReference type="InterPro" id="IPR022385">
    <property type="entry name" value="Rhs_assc_core"/>
</dbReference>
<organism evidence="5 6">
    <name type="scientific">Emticicia soli</name>
    <dbReference type="NCBI Taxonomy" id="2027878"/>
    <lineage>
        <taxon>Bacteria</taxon>
        <taxon>Pseudomonadati</taxon>
        <taxon>Bacteroidota</taxon>
        <taxon>Cytophagia</taxon>
        <taxon>Cytophagales</taxon>
        <taxon>Leadbetterellaceae</taxon>
        <taxon>Emticicia</taxon>
    </lineage>
</organism>
<dbReference type="EMBL" id="JBHULC010000005">
    <property type="protein sequence ID" value="MFD2520348.1"/>
    <property type="molecule type" value="Genomic_DNA"/>
</dbReference>
<dbReference type="InterPro" id="IPR050708">
    <property type="entry name" value="T6SS_VgrG/RHS"/>
</dbReference>
<feature type="chain" id="PRO_5045300799" evidence="3">
    <location>
        <begin position="19"/>
        <end position="2284"/>
    </location>
</feature>
<evidence type="ECO:0000256" key="3">
    <source>
        <dbReference type="SAM" id="SignalP"/>
    </source>
</evidence>
<evidence type="ECO:0000313" key="5">
    <source>
        <dbReference type="EMBL" id="MFD2520348.1"/>
    </source>
</evidence>
<keyword evidence="2" id="KW-0812">Transmembrane</keyword>
<evidence type="ECO:0000256" key="1">
    <source>
        <dbReference type="SAM" id="MobiDB-lite"/>
    </source>
</evidence>
<dbReference type="PANTHER" id="PTHR32305:SF15">
    <property type="entry name" value="PROTEIN RHSA-RELATED"/>
    <property type="match status" value="1"/>
</dbReference>
<proteinExistence type="predicted"/>
<keyword evidence="6" id="KW-1185">Reference proteome</keyword>
<feature type="signal peptide" evidence="3">
    <location>
        <begin position="1"/>
        <end position="18"/>
    </location>
</feature>
<dbReference type="Proteomes" id="UP001597510">
    <property type="component" value="Unassembled WGS sequence"/>
</dbReference>
<keyword evidence="3" id="KW-0732">Signal</keyword>
<feature type="domain" description="DUF6443" evidence="4">
    <location>
        <begin position="1109"/>
        <end position="1224"/>
    </location>
</feature>
<accession>A0ABW5J487</accession>
<reference evidence="6" key="1">
    <citation type="journal article" date="2019" name="Int. J. Syst. Evol. Microbiol.">
        <title>The Global Catalogue of Microorganisms (GCM) 10K type strain sequencing project: providing services to taxonomists for standard genome sequencing and annotation.</title>
        <authorList>
            <consortium name="The Broad Institute Genomics Platform"/>
            <consortium name="The Broad Institute Genome Sequencing Center for Infectious Disease"/>
            <person name="Wu L."/>
            <person name="Ma J."/>
        </authorList>
    </citation>
    <scope>NUCLEOTIDE SEQUENCE [LARGE SCALE GENOMIC DNA]</scope>
    <source>
        <strain evidence="6">KCTC 52344</strain>
    </source>
</reference>